<dbReference type="PANTHER" id="PTHR43415">
    <property type="entry name" value="SPERMIDINE N(1)-ACETYLTRANSFERASE"/>
    <property type="match status" value="1"/>
</dbReference>
<dbReference type="InterPro" id="IPR000182">
    <property type="entry name" value="GNAT_dom"/>
</dbReference>
<organism evidence="2 3">
    <name type="scientific">Bacteroides parvus</name>
    <dbReference type="NCBI Taxonomy" id="2763025"/>
    <lineage>
        <taxon>Bacteria</taxon>
        <taxon>Pseudomonadati</taxon>
        <taxon>Bacteroidota</taxon>
        <taxon>Bacteroidia</taxon>
        <taxon>Bacteroidales</taxon>
        <taxon>Bacteroidaceae</taxon>
        <taxon>Bacteroides</taxon>
    </lineage>
</organism>
<dbReference type="SUPFAM" id="SSF55729">
    <property type="entry name" value="Acyl-CoA N-acyltransferases (Nat)"/>
    <property type="match status" value="1"/>
</dbReference>
<accession>A0ABR7C2L8</accession>
<name>A0ABR7C2L8_9BACE</name>
<dbReference type="InterPro" id="IPR016181">
    <property type="entry name" value="Acyl_CoA_acyltransferase"/>
</dbReference>
<gene>
    <name evidence="2" type="ORF">H8S53_11405</name>
</gene>
<dbReference type="GO" id="GO:0016787">
    <property type="term" value="F:hydrolase activity"/>
    <property type="evidence" value="ECO:0007669"/>
    <property type="project" value="UniProtKB-KW"/>
</dbReference>
<dbReference type="Proteomes" id="UP000600230">
    <property type="component" value="Unassembled WGS sequence"/>
</dbReference>
<keyword evidence="3" id="KW-1185">Reference proteome</keyword>
<sequence>MSCFINDVMQKIYLRADASAAIGYGHFIRTLALADMLKDDFDCTFFTCHPTPYQVSEMEKVCPFIPLQEESHYDEFLSLLQGDEIVVLDNYFFTTDYQRTIKEKGCCLVCVDDMHDKHYVADVVINHGLTDESLFDVEPYTKLCLGFDWALLRHPFIEAVKEQRCHTIGGIEKVTITFGGCDDFDATGYYASNLLESKNIKSITAVVGDAYKPIHPISQDRRLTYCSGLSAEQMADLFRQSDLVICSASTVCIEALFCNTKVAAGWFVDNQMDFYNLVTAKGWVIGLGNVEHPYVDMDALNASTVPCASIGKDIRQNYCQLFHNLQDGYYLRNVRFQDLDLLFHWANDSTVRNNAFNTDPIEYSGHCQWFANCMQRDDVQIFILVKNSALVGQVRFNIEEGKAEIDYSISSESRGKGLGNVIIRLGIEEAKRMGIKELIAKVKDKNIPSQRVFLNNGFMCNEDILTFEGVKSYNYLMREPY</sequence>
<comment type="caution">
    <text evidence="2">The sequence shown here is derived from an EMBL/GenBank/DDBJ whole genome shotgun (WGS) entry which is preliminary data.</text>
</comment>
<proteinExistence type="predicted"/>
<dbReference type="PROSITE" id="PS51186">
    <property type="entry name" value="GNAT"/>
    <property type="match status" value="1"/>
</dbReference>
<dbReference type="Gene3D" id="3.40.50.11190">
    <property type="match status" value="1"/>
</dbReference>
<dbReference type="CDD" id="cd04301">
    <property type="entry name" value="NAT_SF"/>
    <property type="match status" value="1"/>
</dbReference>
<evidence type="ECO:0000313" key="2">
    <source>
        <dbReference type="EMBL" id="MBC5591832.1"/>
    </source>
</evidence>
<dbReference type="Gene3D" id="3.40.50.2000">
    <property type="entry name" value="Glycogen Phosphorylase B"/>
    <property type="match status" value="1"/>
</dbReference>
<keyword evidence="2" id="KW-0378">Hydrolase</keyword>
<feature type="domain" description="N-acetyltransferase" evidence="1">
    <location>
        <begin position="329"/>
        <end position="481"/>
    </location>
</feature>
<reference evidence="2 3" key="1">
    <citation type="submission" date="2020-08" db="EMBL/GenBank/DDBJ databases">
        <title>Genome public.</title>
        <authorList>
            <person name="Liu C."/>
            <person name="Sun Q."/>
        </authorList>
    </citation>
    <scope>NUCLEOTIDE SEQUENCE [LARGE SCALE GENOMIC DNA]</scope>
    <source>
        <strain evidence="2 3">NSJ-21</strain>
    </source>
</reference>
<protein>
    <submittedName>
        <fullName evidence="2">UDP-2,4-diacetamido-2,4, 6-trideoxy-beta-L-altropyranose hydrolase</fullName>
    </submittedName>
</protein>
<evidence type="ECO:0000259" key="1">
    <source>
        <dbReference type="PROSITE" id="PS51186"/>
    </source>
</evidence>
<dbReference type="EMBL" id="JACOOG010000001">
    <property type="protein sequence ID" value="MBC5591832.1"/>
    <property type="molecule type" value="Genomic_DNA"/>
</dbReference>
<evidence type="ECO:0000313" key="3">
    <source>
        <dbReference type="Proteomes" id="UP000600230"/>
    </source>
</evidence>
<dbReference type="Pfam" id="PF13302">
    <property type="entry name" value="Acetyltransf_3"/>
    <property type="match status" value="1"/>
</dbReference>
<dbReference type="PANTHER" id="PTHR43415:SF3">
    <property type="entry name" value="GNAT-FAMILY ACETYLTRANSFERASE"/>
    <property type="match status" value="1"/>
</dbReference>
<dbReference type="Gene3D" id="3.40.630.30">
    <property type="match status" value="1"/>
</dbReference>